<feature type="transmembrane region" description="Helical" evidence="7">
    <location>
        <begin position="1536"/>
        <end position="1558"/>
    </location>
</feature>
<dbReference type="GO" id="GO:0140359">
    <property type="term" value="F:ABC-type transporter activity"/>
    <property type="evidence" value="ECO:0007669"/>
    <property type="project" value="InterPro"/>
</dbReference>
<dbReference type="GO" id="GO:0016020">
    <property type="term" value="C:membrane"/>
    <property type="evidence" value="ECO:0007669"/>
    <property type="project" value="UniProtKB-SubCell"/>
</dbReference>
<name>A0A0P1AVF7_PLAHL</name>
<feature type="transmembrane region" description="Helical" evidence="7">
    <location>
        <begin position="1780"/>
        <end position="1804"/>
    </location>
</feature>
<dbReference type="Gene3D" id="3.40.50.300">
    <property type="entry name" value="P-loop containing nucleotide triphosphate hydrolases"/>
    <property type="match status" value="2"/>
</dbReference>
<dbReference type="GO" id="GO:0005524">
    <property type="term" value="F:ATP binding"/>
    <property type="evidence" value="ECO:0007669"/>
    <property type="project" value="InterPro"/>
</dbReference>
<dbReference type="InterPro" id="IPR013525">
    <property type="entry name" value="ABC2_TM"/>
</dbReference>
<dbReference type="GO" id="GO:0016887">
    <property type="term" value="F:ATP hydrolysis activity"/>
    <property type="evidence" value="ECO:0007669"/>
    <property type="project" value="InterPro"/>
</dbReference>
<feature type="compositionally biased region" description="Polar residues" evidence="6">
    <location>
        <begin position="7"/>
        <end position="26"/>
    </location>
</feature>
<feature type="domain" description="ABC transporter" evidence="8">
    <location>
        <begin position="556"/>
        <end position="789"/>
    </location>
</feature>
<feature type="transmembrane region" description="Helical" evidence="7">
    <location>
        <begin position="1113"/>
        <end position="1131"/>
    </location>
</feature>
<evidence type="ECO:0000256" key="5">
    <source>
        <dbReference type="ARBA" id="ARBA00023136"/>
    </source>
</evidence>
<proteinExistence type="predicted"/>
<reference evidence="10" key="1">
    <citation type="submission" date="2014-09" db="EMBL/GenBank/DDBJ databases">
        <authorList>
            <person name="Sharma Rahul"/>
            <person name="Thines Marco"/>
        </authorList>
    </citation>
    <scope>NUCLEOTIDE SEQUENCE [LARGE SCALE GENOMIC DNA]</scope>
</reference>
<feature type="transmembrane region" description="Helical" evidence="7">
    <location>
        <begin position="1614"/>
        <end position="1640"/>
    </location>
</feature>
<dbReference type="InterPro" id="IPR027417">
    <property type="entry name" value="P-loop_NTPase"/>
</dbReference>
<dbReference type="EMBL" id="CCYD01001204">
    <property type="protein sequence ID" value="CEG44559.1"/>
    <property type="molecule type" value="Genomic_DNA"/>
</dbReference>
<feature type="transmembrane region" description="Helical" evidence="7">
    <location>
        <begin position="1652"/>
        <end position="1673"/>
    </location>
</feature>
<dbReference type="PANTHER" id="PTHR48041">
    <property type="entry name" value="ABC TRANSPORTER G FAMILY MEMBER 28"/>
    <property type="match status" value="1"/>
</dbReference>
<evidence type="ECO:0000256" key="3">
    <source>
        <dbReference type="ARBA" id="ARBA00022692"/>
    </source>
</evidence>
<dbReference type="SUPFAM" id="SSF52540">
    <property type="entry name" value="P-loop containing nucleoside triphosphate hydrolases"/>
    <property type="match status" value="2"/>
</dbReference>
<dbReference type="GeneID" id="36395966"/>
<sequence>MAHSSHVIDNQVDSRISKHSTSQLLQRNPHLRESNTMSPYDQLITRHLVTPGSVTSASSFEESVVSDQTSEFGTPALLQSNSKSWNSKQEIGVKQPRKKLSSLNRELLVRNLEVESTAFDRNEDTSENLLEHLVIKTVPSLNDSSRTRTITTLPLSPQSSKVTRRIVVSPRRTLRRVVVRKVGVNGETDEKVEYLDGDGHVVEEMKKVSDELNVRTIEQSQDRIVENENEIQKFEMNGNNVRTNQDVGTVVTQSIVSNNQVRNESSSQRKVTRRVVRRKVVREDGTKISYSDSDLDESFANSTISESSVQELNVSMNRHQVIPSKDLDVNLEEMKHSVNTEDDTNQDEERKVTRRVVTPSRIVRRIIVRKEMIETKGTDEEKNEMKLIPNNVVDSKDFASLSSENHDWNCSEHECCTKSTNDFQALEKLMSECVHENIEESSNIDKVMSLSDLEDEKSISTIEELDQVPRIETMTLEHSEQLMSDSEKIPCDDLEIEKKSDCTNSSDHLQFHSNVSDHENREYSTASSNEMKAKNLQSDLEMWLQDRIVTITPCSLLWSDICYKRNENDWILNHVSGSIEAGEFLVLSSPMKDQSLALLSCLSGFEDKMEGNVRVNGEKWNEMTKRYVAYVREEDFFYQTLTVYEHLIFQAKLRMRRTHLNDMCVQRVECIVQEFDLTKCQNTLICDIPVNEHKLLALATACLTNPSFLFVEEPIENLEFWKAEQIVKKLQWLATGRGMTVICTMQMIPSFVYDHVDILYIVADGACVYDGKACNAIGYFSTIGYPCPEEMNPFEYFMLQLNNDGDHNALTRVNTLKREWSERNAAIYADNAVCATRNDENRFQDYNISNRYYHMNCCGQLYLLWTRHICRLRRYYFVFSRDIFIMLFLGTIFGFIYFQLDVDDQHGVQNFSSAFYSILIVQMLVITYRTFVYAPKEIAIALRERQEYRGGWYHLLCWYSTKLMAEFPALILLSIALFVPVYLLIGISQGFNVYVYMQLVVILVGWSTIGLAFLTLSVLQQVTISLIVHTIILVFFAVFGNYFIHVTAIPDWLVWLHYISPLKFAYDALMKIFWKRVDTITCDWTLDGCVARTGEQLLTFYKMDTRSALSDTLILFAICCTFFLVALVFLIKVASNRHYKFHWQYQWYDYIPLTFQSGTTQQSLDQTIRSKTPSIVEDRITVIESDKYYIQVQTPRESGRTDISRVTLSWYNLQLITKDKKCQVENVLNQSSGSVMSGEMLLITGPSIVSNEALLATLAGYLDTTSGRMTINGVATSARELLEYTAFVPRNESFYDTLTVEEHLRYQAQLYFGMSSYSCSSNHRDVEIERVVLLLDEFDLTMKRHMILRHLSLVDRKLLAIASAIIRHPSILLIEEPTHGMDIYSSERVILKLRQLARIGHTVLVTIARPSSHLYPLFDSLHLLAEGSTVYHGKVTEAVPYFASLGYQCPQYKNPAEYFVRLLSVCDSNTETNENQITRFKEFWTTQISENHVTINPELPEVLNEEMTWKQRRAGFCSQWILLLCRHFLHLIRSHCVLLWHALYMSLFGLFFGLIFLQLDVDDQRDIQNWSGALFCIIVLHISLSMSRTFVLIPHERAIVKQEYRIFGRYYLSCWYFSKVLVEILVMFVLSVCVFVPAYLLIGFGHGFELYIYMQIVMWLAGLSATGLVYLLLGLFEHVHLAALASIVLLVLFVLFGGFLINVDDIPDYFNWMYYTSPVKYGYEALMKLFWERIPIVPCNSSTVSNLGSSQVDDCIAQSGDEVLAYYSMDISRSARSDSFILVGLAALYFTLSYLVFVLCWRWVRTQQRQK</sequence>
<keyword evidence="10" id="KW-1185">Reference proteome</keyword>
<feature type="region of interest" description="Disordered" evidence="6">
    <location>
        <begin position="1"/>
        <end position="35"/>
    </location>
</feature>
<dbReference type="Proteomes" id="UP000054928">
    <property type="component" value="Unassembled WGS sequence"/>
</dbReference>
<dbReference type="STRING" id="4781.A0A0P1AVF7"/>
<accession>A0A0P1AVF7</accession>
<dbReference type="OrthoDB" id="66620at2759"/>
<evidence type="ECO:0000256" key="1">
    <source>
        <dbReference type="ARBA" id="ARBA00004141"/>
    </source>
</evidence>
<feature type="transmembrane region" description="Helical" evidence="7">
    <location>
        <begin position="1570"/>
        <end position="1593"/>
    </location>
</feature>
<comment type="subcellular location">
    <subcellularLocation>
        <location evidence="1">Membrane</location>
        <topology evidence="1">Multi-pass membrane protein</topology>
    </subcellularLocation>
</comment>
<dbReference type="Pfam" id="PF01061">
    <property type="entry name" value="ABC2_membrane"/>
    <property type="match status" value="2"/>
</dbReference>
<feature type="region of interest" description="Disordered" evidence="6">
    <location>
        <begin position="509"/>
        <end position="530"/>
    </location>
</feature>
<evidence type="ECO:0000256" key="4">
    <source>
        <dbReference type="ARBA" id="ARBA00022989"/>
    </source>
</evidence>
<dbReference type="RefSeq" id="XP_024580928.1">
    <property type="nucleotide sequence ID" value="XM_024730674.1"/>
</dbReference>
<evidence type="ECO:0000256" key="6">
    <source>
        <dbReference type="SAM" id="MobiDB-lite"/>
    </source>
</evidence>
<dbReference type="InterPro" id="IPR043926">
    <property type="entry name" value="ABCG_dom"/>
</dbReference>
<dbReference type="InterPro" id="IPR050352">
    <property type="entry name" value="ABCG_transporters"/>
</dbReference>
<dbReference type="PANTHER" id="PTHR48041:SF139">
    <property type="entry name" value="PROTEIN SCARLET"/>
    <property type="match status" value="1"/>
</dbReference>
<dbReference type="PROSITE" id="PS50893">
    <property type="entry name" value="ABC_TRANSPORTER_2"/>
    <property type="match status" value="2"/>
</dbReference>
<dbReference type="Pfam" id="PF00005">
    <property type="entry name" value="ABC_tran"/>
    <property type="match status" value="2"/>
</dbReference>
<dbReference type="InterPro" id="IPR003439">
    <property type="entry name" value="ABC_transporter-like_ATP-bd"/>
</dbReference>
<feature type="domain" description="ABC transporter" evidence="8">
    <location>
        <begin position="1213"/>
        <end position="1451"/>
    </location>
</feature>
<keyword evidence="5 7" id="KW-0472">Membrane</keyword>
<evidence type="ECO:0000259" key="8">
    <source>
        <dbReference type="PROSITE" id="PS50893"/>
    </source>
</evidence>
<dbReference type="OMA" id="VYVYMQL"/>
<feature type="transmembrane region" description="Helical" evidence="7">
    <location>
        <begin position="993"/>
        <end position="1014"/>
    </location>
</feature>
<evidence type="ECO:0000313" key="10">
    <source>
        <dbReference type="Proteomes" id="UP000054928"/>
    </source>
</evidence>
<evidence type="ECO:0000313" key="9">
    <source>
        <dbReference type="EMBL" id="CEG44559.1"/>
    </source>
</evidence>
<feature type="transmembrane region" description="Helical" evidence="7">
    <location>
        <begin position="1680"/>
        <end position="1701"/>
    </location>
</feature>
<feature type="transmembrane region" description="Helical" evidence="7">
    <location>
        <begin position="1026"/>
        <end position="1044"/>
    </location>
</feature>
<feature type="transmembrane region" description="Helical" evidence="7">
    <location>
        <begin position="969"/>
        <end position="987"/>
    </location>
</feature>
<protein>
    <submittedName>
        <fullName evidence="9">Pleiotropic drug resistance proteins (PDR1-15), ABC superfamily</fullName>
    </submittedName>
</protein>
<evidence type="ECO:0000256" key="7">
    <source>
        <dbReference type="SAM" id="Phobius"/>
    </source>
</evidence>
<organism evidence="9 10">
    <name type="scientific">Plasmopara halstedii</name>
    <name type="common">Downy mildew of sunflower</name>
    <dbReference type="NCBI Taxonomy" id="4781"/>
    <lineage>
        <taxon>Eukaryota</taxon>
        <taxon>Sar</taxon>
        <taxon>Stramenopiles</taxon>
        <taxon>Oomycota</taxon>
        <taxon>Peronosporomycetes</taxon>
        <taxon>Peronosporales</taxon>
        <taxon>Peronosporaceae</taxon>
        <taxon>Plasmopara</taxon>
    </lineage>
</organism>
<dbReference type="Pfam" id="PF19055">
    <property type="entry name" value="ABC2_membrane_7"/>
    <property type="match status" value="1"/>
</dbReference>
<feature type="transmembrane region" description="Helical" evidence="7">
    <location>
        <begin position="915"/>
        <end position="934"/>
    </location>
</feature>
<feature type="transmembrane region" description="Helical" evidence="7">
    <location>
        <begin position="882"/>
        <end position="900"/>
    </location>
</feature>
<keyword evidence="3 7" id="KW-0812">Transmembrane</keyword>
<keyword evidence="2" id="KW-0813">Transport</keyword>
<keyword evidence="4 7" id="KW-1133">Transmembrane helix</keyword>
<evidence type="ECO:0000256" key="2">
    <source>
        <dbReference type="ARBA" id="ARBA00022448"/>
    </source>
</evidence>